<keyword evidence="2" id="KW-1185">Reference proteome</keyword>
<reference evidence="1 2" key="1">
    <citation type="journal article" date="2018" name="Mol. Plant">
        <title>The genome of Artemisia annua provides insight into the evolution of Asteraceae family and artemisinin biosynthesis.</title>
        <authorList>
            <person name="Shen Q."/>
            <person name="Zhang L."/>
            <person name="Liao Z."/>
            <person name="Wang S."/>
            <person name="Yan T."/>
            <person name="Shi P."/>
            <person name="Liu M."/>
            <person name="Fu X."/>
            <person name="Pan Q."/>
            <person name="Wang Y."/>
            <person name="Lv Z."/>
            <person name="Lu X."/>
            <person name="Zhang F."/>
            <person name="Jiang W."/>
            <person name="Ma Y."/>
            <person name="Chen M."/>
            <person name="Hao X."/>
            <person name="Li L."/>
            <person name="Tang Y."/>
            <person name="Lv G."/>
            <person name="Zhou Y."/>
            <person name="Sun X."/>
            <person name="Brodelius P.E."/>
            <person name="Rose J.K.C."/>
            <person name="Tang K."/>
        </authorList>
    </citation>
    <scope>NUCLEOTIDE SEQUENCE [LARGE SCALE GENOMIC DNA]</scope>
    <source>
        <strain evidence="2">cv. Huhao1</strain>
        <tissue evidence="1">Leaf</tissue>
    </source>
</reference>
<dbReference type="EMBL" id="PKPP01002245">
    <property type="protein sequence ID" value="PWA76614.1"/>
    <property type="molecule type" value="Genomic_DNA"/>
</dbReference>
<dbReference type="GO" id="GO:0003964">
    <property type="term" value="F:RNA-directed DNA polymerase activity"/>
    <property type="evidence" value="ECO:0007669"/>
    <property type="project" value="UniProtKB-KW"/>
</dbReference>
<keyword evidence="1" id="KW-0808">Transferase</keyword>
<dbReference type="InterPro" id="IPR036691">
    <property type="entry name" value="Endo/exonu/phosph_ase_sf"/>
</dbReference>
<dbReference type="SUPFAM" id="SSF56219">
    <property type="entry name" value="DNase I-like"/>
    <property type="match status" value="1"/>
</dbReference>
<dbReference type="OrthoDB" id="692400at2759"/>
<protein>
    <submittedName>
        <fullName evidence="1">RNA-directed DNA polymerase, eukaryota</fullName>
    </submittedName>
</protein>
<keyword evidence="1" id="KW-0695">RNA-directed DNA polymerase</keyword>
<sequence>MWGNYSFNFACSLARGRSGGLISIWDPNVFLKESIWCDEAFIIVKGRWKNSGGDCYMINIYGPHDPVAKVSLWNKIREFMQSHMGKYVLFGDMNEVRNEHERHGSIFSRSEADFFNSFINNVGLIELPMGGRLFTWMNKAGTKLSKLDRFLFSEDVIEELPDMRGFNDFISLEWANIGQNVDGIIILSHEKLKRLKVKIKQWIANSKSGERIHKQEIMSALKQLEENIEAGSASPDDREKRIKLIQEADSLETLEAMDTMK</sequence>
<dbReference type="Proteomes" id="UP000245207">
    <property type="component" value="Unassembled WGS sequence"/>
</dbReference>
<comment type="caution">
    <text evidence="1">The sequence shown here is derived from an EMBL/GenBank/DDBJ whole genome shotgun (WGS) entry which is preliminary data.</text>
</comment>
<proteinExistence type="predicted"/>
<dbReference type="AlphaFoldDB" id="A0A2U1NT01"/>
<gene>
    <name evidence="1" type="ORF">CTI12_AA232710</name>
</gene>
<organism evidence="1 2">
    <name type="scientific">Artemisia annua</name>
    <name type="common">Sweet wormwood</name>
    <dbReference type="NCBI Taxonomy" id="35608"/>
    <lineage>
        <taxon>Eukaryota</taxon>
        <taxon>Viridiplantae</taxon>
        <taxon>Streptophyta</taxon>
        <taxon>Embryophyta</taxon>
        <taxon>Tracheophyta</taxon>
        <taxon>Spermatophyta</taxon>
        <taxon>Magnoliopsida</taxon>
        <taxon>eudicotyledons</taxon>
        <taxon>Gunneridae</taxon>
        <taxon>Pentapetalae</taxon>
        <taxon>asterids</taxon>
        <taxon>campanulids</taxon>
        <taxon>Asterales</taxon>
        <taxon>Asteraceae</taxon>
        <taxon>Asteroideae</taxon>
        <taxon>Anthemideae</taxon>
        <taxon>Artemisiinae</taxon>
        <taxon>Artemisia</taxon>
    </lineage>
</organism>
<keyword evidence="1" id="KW-0548">Nucleotidyltransferase</keyword>
<evidence type="ECO:0000313" key="1">
    <source>
        <dbReference type="EMBL" id="PWA76614.1"/>
    </source>
</evidence>
<dbReference type="Gene3D" id="3.60.10.10">
    <property type="entry name" value="Endonuclease/exonuclease/phosphatase"/>
    <property type="match status" value="1"/>
</dbReference>
<accession>A0A2U1NT01</accession>
<name>A0A2U1NT01_ARTAN</name>
<evidence type="ECO:0000313" key="2">
    <source>
        <dbReference type="Proteomes" id="UP000245207"/>
    </source>
</evidence>